<dbReference type="EMBL" id="MU007021">
    <property type="protein sequence ID" value="KAF2433448.1"/>
    <property type="molecule type" value="Genomic_DNA"/>
</dbReference>
<dbReference type="PANTHER" id="PTHR43591">
    <property type="entry name" value="METHYLTRANSFERASE"/>
    <property type="match status" value="1"/>
</dbReference>
<sequence length="265" mass="29218">MDPRQSENSASTIATAQYEGTTKNLERRIAIYTYSTNPQSWFSFLSSNIGAVIGTSPKILDVGAGTGELWNNVSLNSSTDLTLADFSAAMCTKLRALDIHNARIEVVQCDAAKMPFEAESFDILIASHLLHHVESPSACLAEFARVIRPGGYILVSLGSSRVNELIALSHKLGRISLARNYNKITAETAITEVGKYFQDIRQEVYVGDLEVPSPEPVLDYLESLPDGVMNENHRKRAVDMVEKEIVERGNFTVHNSRSLFIATKP</sequence>
<keyword evidence="2" id="KW-0489">Methyltransferase</keyword>
<protein>
    <submittedName>
        <fullName evidence="2">S-adenosyl-L-methionine-dependent methyltransferase</fullName>
    </submittedName>
</protein>
<dbReference type="InterPro" id="IPR029063">
    <property type="entry name" value="SAM-dependent_MTases_sf"/>
</dbReference>
<dbReference type="GO" id="GO:0032259">
    <property type="term" value="P:methylation"/>
    <property type="evidence" value="ECO:0007669"/>
    <property type="project" value="UniProtKB-KW"/>
</dbReference>
<keyword evidence="2" id="KW-0808">Transferase</keyword>
<proteinExistence type="predicted"/>
<dbReference type="SUPFAM" id="SSF53335">
    <property type="entry name" value="S-adenosyl-L-methionine-dependent methyltransferases"/>
    <property type="match status" value="1"/>
</dbReference>
<dbReference type="GO" id="GO:0008757">
    <property type="term" value="F:S-adenosylmethionine-dependent methyltransferase activity"/>
    <property type="evidence" value="ECO:0007669"/>
    <property type="project" value="InterPro"/>
</dbReference>
<dbReference type="OrthoDB" id="540004at2759"/>
<dbReference type="AlphaFoldDB" id="A0A9P4U1Y5"/>
<gene>
    <name evidence="2" type="ORF">EJ08DRAFT_79588</name>
</gene>
<evidence type="ECO:0000259" key="1">
    <source>
        <dbReference type="Pfam" id="PF08241"/>
    </source>
</evidence>
<dbReference type="Pfam" id="PF08241">
    <property type="entry name" value="Methyltransf_11"/>
    <property type="match status" value="1"/>
</dbReference>
<dbReference type="PANTHER" id="PTHR43591:SF24">
    <property type="entry name" value="2-METHOXY-6-POLYPRENYL-1,4-BENZOQUINOL METHYLASE, MITOCHONDRIAL"/>
    <property type="match status" value="1"/>
</dbReference>
<dbReference type="Proteomes" id="UP000800235">
    <property type="component" value="Unassembled WGS sequence"/>
</dbReference>
<accession>A0A9P4U1Y5</accession>
<name>A0A9P4U1Y5_9PEZI</name>
<organism evidence="2 3">
    <name type="scientific">Tothia fuscella</name>
    <dbReference type="NCBI Taxonomy" id="1048955"/>
    <lineage>
        <taxon>Eukaryota</taxon>
        <taxon>Fungi</taxon>
        <taxon>Dikarya</taxon>
        <taxon>Ascomycota</taxon>
        <taxon>Pezizomycotina</taxon>
        <taxon>Dothideomycetes</taxon>
        <taxon>Pleosporomycetidae</taxon>
        <taxon>Venturiales</taxon>
        <taxon>Cylindrosympodiaceae</taxon>
        <taxon>Tothia</taxon>
    </lineage>
</organism>
<dbReference type="CDD" id="cd02440">
    <property type="entry name" value="AdoMet_MTases"/>
    <property type="match status" value="1"/>
</dbReference>
<reference evidence="2" key="1">
    <citation type="journal article" date="2020" name="Stud. Mycol.">
        <title>101 Dothideomycetes genomes: a test case for predicting lifestyles and emergence of pathogens.</title>
        <authorList>
            <person name="Haridas S."/>
            <person name="Albert R."/>
            <person name="Binder M."/>
            <person name="Bloem J."/>
            <person name="Labutti K."/>
            <person name="Salamov A."/>
            <person name="Andreopoulos B."/>
            <person name="Baker S."/>
            <person name="Barry K."/>
            <person name="Bills G."/>
            <person name="Bluhm B."/>
            <person name="Cannon C."/>
            <person name="Castanera R."/>
            <person name="Culley D."/>
            <person name="Daum C."/>
            <person name="Ezra D."/>
            <person name="Gonzalez J."/>
            <person name="Henrissat B."/>
            <person name="Kuo A."/>
            <person name="Liang C."/>
            <person name="Lipzen A."/>
            <person name="Lutzoni F."/>
            <person name="Magnuson J."/>
            <person name="Mondo S."/>
            <person name="Nolan M."/>
            <person name="Ohm R."/>
            <person name="Pangilinan J."/>
            <person name="Park H.-J."/>
            <person name="Ramirez L."/>
            <person name="Alfaro M."/>
            <person name="Sun H."/>
            <person name="Tritt A."/>
            <person name="Yoshinaga Y."/>
            <person name="Zwiers L.-H."/>
            <person name="Turgeon B."/>
            <person name="Goodwin S."/>
            <person name="Spatafora J."/>
            <person name="Crous P."/>
            <person name="Grigoriev I."/>
        </authorList>
    </citation>
    <scope>NUCLEOTIDE SEQUENCE</scope>
    <source>
        <strain evidence="2">CBS 130266</strain>
    </source>
</reference>
<keyword evidence="3" id="KW-1185">Reference proteome</keyword>
<dbReference type="InterPro" id="IPR013216">
    <property type="entry name" value="Methyltransf_11"/>
</dbReference>
<feature type="domain" description="Methyltransferase type 11" evidence="1">
    <location>
        <begin position="60"/>
        <end position="154"/>
    </location>
</feature>
<dbReference type="Gene3D" id="3.40.50.150">
    <property type="entry name" value="Vaccinia Virus protein VP39"/>
    <property type="match status" value="1"/>
</dbReference>
<comment type="caution">
    <text evidence="2">The sequence shown here is derived from an EMBL/GenBank/DDBJ whole genome shotgun (WGS) entry which is preliminary data.</text>
</comment>
<evidence type="ECO:0000313" key="2">
    <source>
        <dbReference type="EMBL" id="KAF2433448.1"/>
    </source>
</evidence>
<evidence type="ECO:0000313" key="3">
    <source>
        <dbReference type="Proteomes" id="UP000800235"/>
    </source>
</evidence>